<proteinExistence type="predicted"/>
<reference evidence="1 2" key="1">
    <citation type="journal article" date="2020" name="Antonie Van Leeuwenhoek">
        <title>Rhodopirellula heiligendammensis sp. nov., Rhodopirellula pilleata sp. nov., and Rhodopirellula solitaria sp. nov. isolated from natural or artificial marine surfaces in Northern Germany and California, USA, and emended description of the genus Rhodopirellula.</title>
        <authorList>
            <person name="Kallscheuer N."/>
            <person name="Wiegand S."/>
            <person name="Jogler M."/>
            <person name="Boedeker C."/>
            <person name="Peeters S.H."/>
            <person name="Rast P."/>
            <person name="Heuer A."/>
            <person name="Jetten M.S.M."/>
            <person name="Rohde M."/>
            <person name="Jogler C."/>
        </authorList>
    </citation>
    <scope>NUCLEOTIDE SEQUENCE [LARGE SCALE GENOMIC DNA]</scope>
    <source>
        <strain evidence="1 2">Poly21</strain>
    </source>
</reference>
<evidence type="ECO:0000313" key="2">
    <source>
        <dbReference type="Proteomes" id="UP000319908"/>
    </source>
</evidence>
<comment type="caution">
    <text evidence="1">The sequence shown here is derived from an EMBL/GenBank/DDBJ whole genome shotgun (WGS) entry which is preliminary data.</text>
</comment>
<accession>A0A5C6BU55</accession>
<dbReference type="EMBL" id="SJPU01000002">
    <property type="protein sequence ID" value="TWU15773.1"/>
    <property type="molecule type" value="Genomic_DNA"/>
</dbReference>
<keyword evidence="2" id="KW-1185">Reference proteome</keyword>
<protein>
    <submittedName>
        <fullName evidence="1">Uncharacterized protein</fullName>
    </submittedName>
</protein>
<dbReference type="AlphaFoldDB" id="A0A5C6BU55"/>
<name>A0A5C6BU55_9BACT</name>
<sequence length="83" mass="9337">MFGSREPCVWCVTHKFVIATELRTDQSRDATAINGQCCQEVVSCLLINELRLYSAFTNLIYQGTSQWKRLTSPNSNGKQSFGS</sequence>
<dbReference type="Proteomes" id="UP000319908">
    <property type="component" value="Unassembled WGS sequence"/>
</dbReference>
<organism evidence="1 2">
    <name type="scientific">Allorhodopirellula heiligendammensis</name>
    <dbReference type="NCBI Taxonomy" id="2714739"/>
    <lineage>
        <taxon>Bacteria</taxon>
        <taxon>Pseudomonadati</taxon>
        <taxon>Planctomycetota</taxon>
        <taxon>Planctomycetia</taxon>
        <taxon>Pirellulales</taxon>
        <taxon>Pirellulaceae</taxon>
        <taxon>Allorhodopirellula</taxon>
    </lineage>
</organism>
<gene>
    <name evidence="1" type="ORF">Poly21_29750</name>
</gene>
<evidence type="ECO:0000313" key="1">
    <source>
        <dbReference type="EMBL" id="TWU15773.1"/>
    </source>
</evidence>